<dbReference type="InterPro" id="IPR027417">
    <property type="entry name" value="P-loop_NTPase"/>
</dbReference>
<protein>
    <recommendedName>
        <fullName evidence="3">Nuclease SbcCD subunit C</fullName>
    </recommendedName>
</protein>
<name>A0A2V5ISY6_9MICC</name>
<keyword evidence="4" id="KW-0175">Coiled coil</keyword>
<evidence type="ECO:0000259" key="6">
    <source>
        <dbReference type="Pfam" id="PF13476"/>
    </source>
</evidence>
<feature type="compositionally biased region" description="Polar residues" evidence="5">
    <location>
        <begin position="107"/>
        <end position="117"/>
    </location>
</feature>
<dbReference type="PANTHER" id="PTHR32114">
    <property type="entry name" value="ABC TRANSPORTER ABCH.3"/>
    <property type="match status" value="1"/>
</dbReference>
<feature type="coiled-coil region" evidence="4">
    <location>
        <begin position="540"/>
        <end position="578"/>
    </location>
</feature>
<dbReference type="SUPFAM" id="SSF52540">
    <property type="entry name" value="P-loop containing nucleoside triphosphate hydrolases"/>
    <property type="match status" value="1"/>
</dbReference>
<dbReference type="AlphaFoldDB" id="A0A2V5ISY6"/>
<accession>A0A2V5ISY6</accession>
<evidence type="ECO:0000256" key="1">
    <source>
        <dbReference type="ARBA" id="ARBA00006930"/>
    </source>
</evidence>
<dbReference type="PANTHER" id="PTHR32114:SF2">
    <property type="entry name" value="ABC TRANSPORTER ABCH.3"/>
    <property type="match status" value="1"/>
</dbReference>
<dbReference type="EMBL" id="QJVC01000002">
    <property type="protein sequence ID" value="PYI39658.1"/>
    <property type="molecule type" value="Genomic_DNA"/>
</dbReference>
<evidence type="ECO:0000256" key="2">
    <source>
        <dbReference type="ARBA" id="ARBA00011322"/>
    </source>
</evidence>
<evidence type="ECO:0000256" key="4">
    <source>
        <dbReference type="SAM" id="Coils"/>
    </source>
</evidence>
<dbReference type="InterPro" id="IPR038729">
    <property type="entry name" value="Rad50/SbcC_AAA"/>
</dbReference>
<gene>
    <name evidence="7" type="ORF">CVS30_03035</name>
</gene>
<dbReference type="GO" id="GO:0006302">
    <property type="term" value="P:double-strand break repair"/>
    <property type="evidence" value="ECO:0007669"/>
    <property type="project" value="InterPro"/>
</dbReference>
<evidence type="ECO:0000313" key="8">
    <source>
        <dbReference type="Proteomes" id="UP000247980"/>
    </source>
</evidence>
<comment type="caution">
    <text evidence="7">The sequence shown here is derived from an EMBL/GenBank/DDBJ whole genome shotgun (WGS) entry which is preliminary data.</text>
</comment>
<dbReference type="OrthoDB" id="9795626at2"/>
<evidence type="ECO:0000256" key="3">
    <source>
        <dbReference type="ARBA" id="ARBA00013368"/>
    </source>
</evidence>
<evidence type="ECO:0000313" key="7">
    <source>
        <dbReference type="EMBL" id="PYI39658.1"/>
    </source>
</evidence>
<organism evidence="7 8">
    <name type="scientific">Arthrobacter psychrolactophilus</name>
    <dbReference type="NCBI Taxonomy" id="92442"/>
    <lineage>
        <taxon>Bacteria</taxon>
        <taxon>Bacillati</taxon>
        <taxon>Actinomycetota</taxon>
        <taxon>Actinomycetes</taxon>
        <taxon>Micrococcales</taxon>
        <taxon>Micrococcaceae</taxon>
        <taxon>Arthrobacter</taxon>
    </lineage>
</organism>
<evidence type="ECO:0000256" key="5">
    <source>
        <dbReference type="SAM" id="MobiDB-lite"/>
    </source>
</evidence>
<dbReference type="Pfam" id="PF13476">
    <property type="entry name" value="AAA_23"/>
    <property type="match status" value="1"/>
</dbReference>
<dbReference type="Proteomes" id="UP000247980">
    <property type="component" value="Unassembled WGS sequence"/>
</dbReference>
<sequence>MRIHRLEIQAFGPFAGREVIDFDELGAQGLFLLNGSTGAGKTSVLDAIAYALYGRVPGSRQGSHAQFRSHHAADGVGPEVLCEFSAGGRRLEVRRSPEWMRPLKRGTGTTREQASTQLREKTASGWEVKSTRNDEAASEIQELLGMNMAQFTQVVLLAQGDFAAFLRASAEERQTLLQKLFGTELYKNVEAKLANDARLAQTEVAEGLAQLLATQQVALSHAAETLADDAEPLSELSGVELFAALTDKLNKAVQRATARAQGTQQEADALTDEVQSAKDRRSRHAALELVLAEQQRLAALASDAQRWRADQEQHHAAQILEPLMSAATKTAAASEQANLAAAAAAAALDAHEIASSMLDQPAAEASEAELEALDRELTTRLASVAAALPDEARLSQKTADLALGEKELKQALTAQEEQTQASESAVERLTAVVAEQEQLHSAGHNVARAQQDAQQAAELVTAITDYQEQLVTVTDLTDAEVTARSGALDAKEHWLEAFNQRLTQAAGELAAELIDGEPCQVCGSTVHPAPSPLAGAGADLVNKEKAAKRAFDAAEKLAREARTELAEATSALAVLAERGGEGSMEAARAAVVLQEAALKEATKAEARLVTLAAEQLELQARLSKAQTAMLEATAQAASLRTGNAALGQELKALDEHLRIARDGFDSLAQRHTALTQAQRPGATLLAAMRLLATAKAAKEDAGAELEQALEASVFADQAAVQAALLTAAQATELAERLKSYAKDVAVNVDKLAAEEVVTAHAEVEAGIVPLSMGEVAELGEQAAAAKAAAKAGELALGLARSAHSQVAATEQKFRTLEDAVAPLRERSKLLDGLANAVRGLGDNKLKMTLTSYVLAARLEQVAEAASLRLATMSDTRYTLRHSDAKSGNKKSGLGLEVVDEWTGISRDTATLSGGESFMASLSLALGLSDVVQQESGGLDIETLFVDEGFGSLDEQSLEQVMDALEGLRDGGRMVGLVSHVAEMKQRIPMHLHVHKGRNGSTLEVVSAASSAA</sequence>
<dbReference type="Gene3D" id="3.40.50.300">
    <property type="entry name" value="P-loop containing nucleotide triphosphate hydrolases"/>
    <property type="match status" value="2"/>
</dbReference>
<feature type="domain" description="Rad50/SbcC-type AAA" evidence="6">
    <location>
        <begin position="5"/>
        <end position="195"/>
    </location>
</feature>
<comment type="subunit">
    <text evidence="2">Heterodimer of SbcC and SbcD.</text>
</comment>
<comment type="similarity">
    <text evidence="1">Belongs to the SMC family. SbcC subfamily.</text>
</comment>
<keyword evidence="8" id="KW-1185">Reference proteome</keyword>
<proteinExistence type="inferred from homology"/>
<feature type="coiled-coil region" evidence="4">
    <location>
        <begin position="246"/>
        <end position="280"/>
    </location>
</feature>
<feature type="region of interest" description="Disordered" evidence="5">
    <location>
        <begin position="102"/>
        <end position="126"/>
    </location>
</feature>
<dbReference type="GO" id="GO:0016887">
    <property type="term" value="F:ATP hydrolysis activity"/>
    <property type="evidence" value="ECO:0007669"/>
    <property type="project" value="InterPro"/>
</dbReference>
<reference evidence="7 8" key="1">
    <citation type="submission" date="2018-05" db="EMBL/GenBank/DDBJ databases">
        <title>Genetic diversity of glacier-inhabiting Cryobacterium bacteria in China and description of Cryobacterium mengkeensis sp. nov. and Arthrobacter glacialis sp. nov.</title>
        <authorList>
            <person name="Liu Q."/>
            <person name="Xin Y.-H."/>
        </authorList>
    </citation>
    <scope>NUCLEOTIDE SEQUENCE [LARGE SCALE GENOMIC DNA]</scope>
    <source>
        <strain evidence="7 8">B7</strain>
    </source>
</reference>
<dbReference type="Pfam" id="PF13558">
    <property type="entry name" value="SbcC_Walker_B"/>
    <property type="match status" value="1"/>
</dbReference>